<name>A0A0N4V5V9_ENTVE</name>
<evidence type="ECO:0000313" key="4">
    <source>
        <dbReference type="WBParaSite" id="EVEC_0000562801-mRNA-1"/>
    </source>
</evidence>
<reference evidence="4" key="1">
    <citation type="submission" date="2017-02" db="UniProtKB">
        <authorList>
            <consortium name="WormBaseParasite"/>
        </authorList>
    </citation>
    <scope>IDENTIFICATION</scope>
</reference>
<proteinExistence type="predicted"/>
<evidence type="ECO:0000313" key="2">
    <source>
        <dbReference type="EMBL" id="VDD90488.1"/>
    </source>
</evidence>
<feature type="signal peptide" evidence="1">
    <location>
        <begin position="1"/>
        <end position="17"/>
    </location>
</feature>
<dbReference type="Proteomes" id="UP000274131">
    <property type="component" value="Unassembled WGS sequence"/>
</dbReference>
<dbReference type="EMBL" id="UXUI01008097">
    <property type="protein sequence ID" value="VDD90488.1"/>
    <property type="molecule type" value="Genomic_DNA"/>
</dbReference>
<keyword evidence="3" id="KW-1185">Reference proteome</keyword>
<sequence length="324" mass="32725">MVPTALLLTLLLTTSSGHPLYPTLETQSHVSYSFAPESQQPLAAVAALARQLSAAPVNHRSPSAPVPVESASSRAVAEAVLCSIFQCSKSVTSSVSTSANPPVPLHYPQNAAPLARASLATVISPPAPQTAPVPASAPVPFPFVASPPAMASSTMSLPVAAQAPIPAPLATPVLLSEAAPLPVTVPEPLQAGLLSANALTTSATVYNPVANPAAASALTSLSAAVPSLSPPSISLASPLVMPYARPLFEPPPIIPTAATSVVPMAAGVKPQLFETSVLAPIPEFPTLITAPPAAPLVPAYAPFARAYFVGSNKGKKLGKNIKSI</sequence>
<feature type="chain" id="PRO_5043122677" evidence="1">
    <location>
        <begin position="18"/>
        <end position="324"/>
    </location>
</feature>
<protein>
    <submittedName>
        <fullName evidence="4">Skin secretory protein xP2-like</fullName>
    </submittedName>
</protein>
<dbReference type="WBParaSite" id="EVEC_0000562801-mRNA-1">
    <property type="protein sequence ID" value="EVEC_0000562801-mRNA-1"/>
    <property type="gene ID" value="EVEC_0000562801"/>
</dbReference>
<dbReference type="AlphaFoldDB" id="A0A0N4V5V9"/>
<reference evidence="2 3" key="2">
    <citation type="submission" date="2018-10" db="EMBL/GenBank/DDBJ databases">
        <authorList>
            <consortium name="Pathogen Informatics"/>
        </authorList>
    </citation>
    <scope>NUCLEOTIDE SEQUENCE [LARGE SCALE GENOMIC DNA]</scope>
</reference>
<accession>A0A0N4V5V9</accession>
<evidence type="ECO:0000313" key="3">
    <source>
        <dbReference type="Proteomes" id="UP000274131"/>
    </source>
</evidence>
<gene>
    <name evidence="2" type="ORF">EVEC_LOCUS5239</name>
</gene>
<evidence type="ECO:0000256" key="1">
    <source>
        <dbReference type="SAM" id="SignalP"/>
    </source>
</evidence>
<organism evidence="4">
    <name type="scientific">Enterobius vermicularis</name>
    <name type="common">Human pinworm</name>
    <dbReference type="NCBI Taxonomy" id="51028"/>
    <lineage>
        <taxon>Eukaryota</taxon>
        <taxon>Metazoa</taxon>
        <taxon>Ecdysozoa</taxon>
        <taxon>Nematoda</taxon>
        <taxon>Chromadorea</taxon>
        <taxon>Rhabditida</taxon>
        <taxon>Spirurina</taxon>
        <taxon>Oxyuridomorpha</taxon>
        <taxon>Oxyuroidea</taxon>
        <taxon>Oxyuridae</taxon>
        <taxon>Enterobius</taxon>
    </lineage>
</organism>
<keyword evidence="1" id="KW-0732">Signal</keyword>
<dbReference type="STRING" id="51028.A0A0N4V5V9"/>